<evidence type="ECO:0008006" key="3">
    <source>
        <dbReference type="Google" id="ProtNLM"/>
    </source>
</evidence>
<accession>A0ABT0QAH1</accession>
<evidence type="ECO:0000313" key="2">
    <source>
        <dbReference type="Proteomes" id="UP001165381"/>
    </source>
</evidence>
<dbReference type="InterPro" id="IPR036513">
    <property type="entry name" value="STAS_dom_sf"/>
</dbReference>
<dbReference type="RefSeq" id="WP_249971992.1">
    <property type="nucleotide sequence ID" value="NZ_JAMFLZ010000001.1"/>
</dbReference>
<protein>
    <recommendedName>
        <fullName evidence="3">STAS domain-containing protein</fullName>
    </recommendedName>
</protein>
<reference evidence="1" key="1">
    <citation type="submission" date="2022-05" db="EMBL/GenBank/DDBJ databases">
        <authorList>
            <person name="Park J.-S."/>
        </authorList>
    </citation>
    <scope>NUCLEOTIDE SEQUENCE</scope>
    <source>
        <strain evidence="1">2012CJ34-3</strain>
    </source>
</reference>
<comment type="caution">
    <text evidence="1">The sequence shown here is derived from an EMBL/GenBank/DDBJ whole genome shotgun (WGS) entry which is preliminary data.</text>
</comment>
<dbReference type="SUPFAM" id="SSF52091">
    <property type="entry name" value="SpoIIaa-like"/>
    <property type="match status" value="1"/>
</dbReference>
<evidence type="ECO:0000313" key="1">
    <source>
        <dbReference type="EMBL" id="MCL6293981.1"/>
    </source>
</evidence>
<sequence>MKGILSKRSLGVFKNEFNNIFDKVGALTISIENIEWMDKYGVNALAELHYEAISKNKKMSIIGLGCKDLYEHFKSDFAA</sequence>
<gene>
    <name evidence="1" type="ORF">M3P09_03185</name>
</gene>
<dbReference type="Proteomes" id="UP001165381">
    <property type="component" value="Unassembled WGS sequence"/>
</dbReference>
<keyword evidence="2" id="KW-1185">Reference proteome</keyword>
<dbReference type="EMBL" id="JAMFLZ010000001">
    <property type="protein sequence ID" value="MCL6293981.1"/>
    <property type="molecule type" value="Genomic_DNA"/>
</dbReference>
<proteinExistence type="predicted"/>
<name>A0ABT0QAH1_9FLAO</name>
<organism evidence="1 2">
    <name type="scientific">Jejuia spongiicola</name>
    <dbReference type="NCBI Taxonomy" id="2942207"/>
    <lineage>
        <taxon>Bacteria</taxon>
        <taxon>Pseudomonadati</taxon>
        <taxon>Bacteroidota</taxon>
        <taxon>Flavobacteriia</taxon>
        <taxon>Flavobacteriales</taxon>
        <taxon>Flavobacteriaceae</taxon>
        <taxon>Jejuia</taxon>
    </lineage>
</organism>